<feature type="chain" id="PRO_5046719252" evidence="3">
    <location>
        <begin position="27"/>
        <end position="499"/>
    </location>
</feature>
<dbReference type="Gene3D" id="3.40.710.10">
    <property type="entry name" value="DD-peptidase/beta-lactamase superfamily"/>
    <property type="match status" value="1"/>
</dbReference>
<dbReference type="PRINTS" id="PR00922">
    <property type="entry name" value="DADACBPTASE3"/>
</dbReference>
<dbReference type="Pfam" id="PF02113">
    <property type="entry name" value="Peptidase_S13"/>
    <property type="match status" value="1"/>
</dbReference>
<gene>
    <name evidence="4" type="primary">dacB</name>
    <name evidence="4" type="ORF">FGA12_09315</name>
</gene>
<dbReference type="SUPFAM" id="SSF56601">
    <property type="entry name" value="beta-lactamase/transpeptidase-like"/>
    <property type="match status" value="1"/>
</dbReference>
<keyword evidence="4" id="KW-0645">Protease</keyword>
<evidence type="ECO:0000256" key="3">
    <source>
        <dbReference type="SAM" id="SignalP"/>
    </source>
</evidence>
<evidence type="ECO:0000313" key="5">
    <source>
        <dbReference type="Proteomes" id="UP000318758"/>
    </source>
</evidence>
<dbReference type="Proteomes" id="UP000318758">
    <property type="component" value="Chromosome"/>
</dbReference>
<dbReference type="NCBIfam" id="TIGR00666">
    <property type="entry name" value="PBP4"/>
    <property type="match status" value="1"/>
</dbReference>
<evidence type="ECO:0000256" key="1">
    <source>
        <dbReference type="ARBA" id="ARBA00006096"/>
    </source>
</evidence>
<evidence type="ECO:0000256" key="2">
    <source>
        <dbReference type="ARBA" id="ARBA00022801"/>
    </source>
</evidence>
<keyword evidence="3" id="KW-0732">Signal</keyword>
<dbReference type="Gene3D" id="3.50.80.20">
    <property type="entry name" value="D-Ala-D-Ala carboxypeptidase C, peptidase S13"/>
    <property type="match status" value="1"/>
</dbReference>
<proteinExistence type="inferred from homology"/>
<comment type="similarity">
    <text evidence="1">Belongs to the peptidase S13 family.</text>
</comment>
<organism evidence="4 5">
    <name type="scientific">Shewanella marisflavi</name>
    <dbReference type="NCBI Taxonomy" id="260364"/>
    <lineage>
        <taxon>Bacteria</taxon>
        <taxon>Pseudomonadati</taxon>
        <taxon>Pseudomonadota</taxon>
        <taxon>Gammaproteobacteria</taxon>
        <taxon>Alteromonadales</taxon>
        <taxon>Shewanellaceae</taxon>
        <taxon>Shewanella</taxon>
    </lineage>
</organism>
<keyword evidence="5" id="KW-1185">Reference proteome</keyword>
<dbReference type="GO" id="GO:0009002">
    <property type="term" value="F:serine-type D-Ala-D-Ala carboxypeptidase activity"/>
    <property type="evidence" value="ECO:0007669"/>
    <property type="project" value="UniProtKB-EC"/>
</dbReference>
<keyword evidence="2 4" id="KW-0378">Hydrolase</keyword>
<dbReference type="EMBL" id="CP041153">
    <property type="protein sequence ID" value="QDF75335.1"/>
    <property type="molecule type" value="Genomic_DNA"/>
</dbReference>
<dbReference type="PANTHER" id="PTHR30023:SF0">
    <property type="entry name" value="PENICILLIN-SENSITIVE CARBOXYPEPTIDASE A"/>
    <property type="match status" value="1"/>
</dbReference>
<dbReference type="InterPro" id="IPR012338">
    <property type="entry name" value="Beta-lactam/transpept-like"/>
</dbReference>
<dbReference type="EC" id="3.4.16.4" evidence="4"/>
<feature type="signal peptide" evidence="3">
    <location>
        <begin position="1"/>
        <end position="26"/>
    </location>
</feature>
<protein>
    <submittedName>
        <fullName evidence="4">D-alanyl-D-alanine carboxypeptidase/D-alanyl-D-alanine-endopeptidase</fullName>
        <ecNumber evidence="4">3.4.16.4</ecNumber>
    </submittedName>
</protein>
<reference evidence="4 5" key="1">
    <citation type="submission" date="2019-06" db="EMBL/GenBank/DDBJ databases">
        <title>Complete genome of Shewanella marisflavi ECSMB14101, a mussel settlement-inducing bacterium isolated from East China Sea.</title>
        <authorList>
            <person name="Yang J."/>
            <person name="Liang X."/>
            <person name="Chang R."/>
            <person name="Peng L."/>
        </authorList>
    </citation>
    <scope>NUCLEOTIDE SEQUENCE [LARGE SCALE GENOMIC DNA]</scope>
    <source>
        <strain evidence="4 5">ECSMB14101</strain>
    </source>
</reference>
<name>A0ABX5WNJ3_9GAMM</name>
<keyword evidence="4" id="KW-0121">Carboxypeptidase</keyword>
<sequence>MTSMFKKIGIPGAVLGALLFMPSLSAAPSEGDGYYDNLMLVIAPPHSQVAVIAKDLASDTLIYQHNADTLLLPASTQKLLTALAAKAQLGDEFRFTTRFQSKAKVIQGTLKGDLYLLFSGDPTLTTENLRDLLKALADKGVRQIEGNLLLAGESDEQTRAPGWVWDDLGICYAAPVSSFVINQNCVQGQLKPKLASNDSILKFPRYQPIKVSTTAKFDKTQQEPFCELRLARLPDNHFHLSGCYPGDKPLNLAIAVDDPALFAKQTMAQLLKTANIKFKGELAVASHLPAGLSTLASHDSKPLPALLEVMLQDSDNLIADSLFKAIGASYYRQAGNFVVGAKAVKAILGALGIDLSHAQIIDGSGLSRYNLLSAQQLAQVLTVVAKDERFDELIGLLPVAGVSGTLTYKRGYRQAPLKTRVAAKTGSMQGVDNLAGFLNTYDKQQLLFVVLENGQSSKSKKESLAPFSALFLQSLFDTKQQVGSKATNLEESAAVEGSK</sequence>
<evidence type="ECO:0000313" key="4">
    <source>
        <dbReference type="EMBL" id="QDF75335.1"/>
    </source>
</evidence>
<accession>A0ABX5WNJ3</accession>
<dbReference type="PANTHER" id="PTHR30023">
    <property type="entry name" value="D-ALANYL-D-ALANINE CARBOXYPEPTIDASE"/>
    <property type="match status" value="1"/>
</dbReference>
<dbReference type="InterPro" id="IPR000667">
    <property type="entry name" value="Peptidase_S13"/>
</dbReference>